<organism evidence="4 5">
    <name type="scientific">Daucus carota subsp. sativus</name>
    <name type="common">Carrot</name>
    <dbReference type="NCBI Taxonomy" id="79200"/>
    <lineage>
        <taxon>Eukaryota</taxon>
        <taxon>Viridiplantae</taxon>
        <taxon>Streptophyta</taxon>
        <taxon>Embryophyta</taxon>
        <taxon>Tracheophyta</taxon>
        <taxon>Spermatophyta</taxon>
        <taxon>Magnoliopsida</taxon>
        <taxon>eudicotyledons</taxon>
        <taxon>Gunneridae</taxon>
        <taxon>Pentapetalae</taxon>
        <taxon>asterids</taxon>
        <taxon>campanulids</taxon>
        <taxon>Apiales</taxon>
        <taxon>Apiaceae</taxon>
        <taxon>Apioideae</taxon>
        <taxon>Scandiceae</taxon>
        <taxon>Daucinae</taxon>
        <taxon>Daucus</taxon>
        <taxon>Daucus sect. Daucus</taxon>
    </lineage>
</organism>
<evidence type="ECO:0000256" key="1">
    <source>
        <dbReference type="SAM" id="MobiDB-lite"/>
    </source>
</evidence>
<feature type="domain" description="JmjN" evidence="2">
    <location>
        <begin position="132"/>
        <end position="173"/>
    </location>
</feature>
<evidence type="ECO:0008006" key="6">
    <source>
        <dbReference type="Google" id="ProtNLM"/>
    </source>
</evidence>
<reference evidence="4" key="2">
    <citation type="submission" date="2022-03" db="EMBL/GenBank/DDBJ databases">
        <title>Draft title - Genomic analysis of global carrot germplasm unveils the trajectory of domestication and the origin of high carotenoid orange carrot.</title>
        <authorList>
            <person name="Iorizzo M."/>
            <person name="Ellison S."/>
            <person name="Senalik D."/>
            <person name="Macko-Podgorni A."/>
            <person name="Grzebelus D."/>
            <person name="Bostan H."/>
            <person name="Rolling W."/>
            <person name="Curaba J."/>
            <person name="Simon P."/>
        </authorList>
    </citation>
    <scope>NUCLEOTIDE SEQUENCE</scope>
    <source>
        <tissue evidence="4">Leaf</tissue>
    </source>
</reference>
<name>A0AAF0X7I1_DAUCS</name>
<reference evidence="4" key="1">
    <citation type="journal article" date="2016" name="Nat. Genet.">
        <title>A high-quality carrot genome assembly provides new insights into carotenoid accumulation and asterid genome evolution.</title>
        <authorList>
            <person name="Iorizzo M."/>
            <person name="Ellison S."/>
            <person name="Senalik D."/>
            <person name="Zeng P."/>
            <person name="Satapoomin P."/>
            <person name="Huang J."/>
            <person name="Bowman M."/>
            <person name="Iovene M."/>
            <person name="Sanseverino W."/>
            <person name="Cavagnaro P."/>
            <person name="Yildiz M."/>
            <person name="Macko-Podgorni A."/>
            <person name="Moranska E."/>
            <person name="Grzebelus E."/>
            <person name="Grzebelus D."/>
            <person name="Ashrafi H."/>
            <person name="Zheng Z."/>
            <person name="Cheng S."/>
            <person name="Spooner D."/>
            <person name="Van Deynze A."/>
            <person name="Simon P."/>
        </authorList>
    </citation>
    <scope>NUCLEOTIDE SEQUENCE</scope>
    <source>
        <tissue evidence="4">Leaf</tissue>
    </source>
</reference>
<evidence type="ECO:0000259" key="2">
    <source>
        <dbReference type="PROSITE" id="PS51183"/>
    </source>
</evidence>
<dbReference type="InterPro" id="IPR003349">
    <property type="entry name" value="JmjN"/>
</dbReference>
<dbReference type="GO" id="GO:0034647">
    <property type="term" value="F:histone H3K4me/H3K4me2/H3K4me3 demethylase activity"/>
    <property type="evidence" value="ECO:0007669"/>
    <property type="project" value="TreeGrafter"/>
</dbReference>
<dbReference type="SMART" id="SM00558">
    <property type="entry name" value="JmjC"/>
    <property type="match status" value="1"/>
</dbReference>
<evidence type="ECO:0000313" key="4">
    <source>
        <dbReference type="EMBL" id="WOH01779.1"/>
    </source>
</evidence>
<feature type="compositionally biased region" description="Basic and acidic residues" evidence="1">
    <location>
        <begin position="33"/>
        <end position="48"/>
    </location>
</feature>
<dbReference type="AlphaFoldDB" id="A0AAF0X7I1"/>
<dbReference type="PROSITE" id="PS51184">
    <property type="entry name" value="JMJC"/>
    <property type="match status" value="1"/>
</dbReference>
<dbReference type="GO" id="GO:0010468">
    <property type="term" value="P:regulation of gene expression"/>
    <property type="evidence" value="ECO:0007669"/>
    <property type="project" value="TreeGrafter"/>
</dbReference>
<dbReference type="Gene3D" id="2.60.120.650">
    <property type="entry name" value="Cupin"/>
    <property type="match status" value="1"/>
</dbReference>
<feature type="region of interest" description="Disordered" evidence="1">
    <location>
        <begin position="698"/>
        <end position="738"/>
    </location>
</feature>
<evidence type="ECO:0000313" key="5">
    <source>
        <dbReference type="Proteomes" id="UP000077755"/>
    </source>
</evidence>
<sequence length="823" mass="92850">MENPSINDTVEKQSVPPGFVSLTSFTLKRLRDNQDSYSPKHDGIEHHQKTTSTGTASDIIETPKYKKNPGARPWILYNQPSHDVEEFESEQIPTNHESNPSLPKGVLRCGDCLKVTASWLPEAARIPVLKEASVFRPTEEEFKDTLKYVAKIRPKAEIYGICRIVPPPSWKPPELLKAKKKWVTEKFSTYIQEVDELKDRCSKSRLQKISSDLKSKTRTALRKGMEYSVGGCDGGTDEFECSDEGFEFDRGPNLTLENFKRYADHFKEHYFCKKHKAPDVDADLTLLPAEYTPEVKDIEGEYWRIIENPTAKIEVLCCTDLDSRTFGSGFPLSSNPIETKIHLKYIESGWNLNNTAKLPGSLLAFENHNTSATLVPRLHFGMCLSSHCWKVEEHHLYSLLYMHFGAPKIWYGIPARYLFKFEAALKRKYPHLLQYPELHHKLAIQLSLSELESEGIPVYRCVQLPREFLLIFPGAYYSGIDSGFNCSEAVNFAPFDWLPYGQNIVELYSERSRKTSVSHDKLLLCSAIKAVKALWKLTMKNKKNSAHILRWTRVCGKDGILTKAFKSRLRQECRRREYFCNSSPFQEMEKDFDSTIKRECIICLYDLHLSAASCPCSPGKYTCLQHAKQLCSCSWSDRVFYCRYKIHDLILLGDALEGRAGAVYKWASENLKMHIDSGVPYDGSPRASVLDNFVKAKHTEPKEHNSSAGPASDKLKGGGNITSGTITSKSAMNVTSPLQQTLPSTISLNNSGAVHASKTVDPKISSKGKEPFLSTSVDNPHAVIGLTSSAQTPLSQIFRNKQVAEQSPSPYQNNVIVLSDDED</sequence>
<feature type="domain" description="JmjC" evidence="3">
    <location>
        <begin position="347"/>
        <end position="509"/>
    </location>
</feature>
<proteinExistence type="predicted"/>
<dbReference type="PROSITE" id="PS51183">
    <property type="entry name" value="JMJN"/>
    <property type="match status" value="1"/>
</dbReference>
<feature type="compositionally biased region" description="Polar residues" evidence="1">
    <location>
        <begin position="801"/>
        <end position="816"/>
    </location>
</feature>
<accession>A0AAF0X7I1</accession>
<protein>
    <recommendedName>
        <fullName evidence="6">JmjC domain-containing protein</fullName>
    </recommendedName>
</protein>
<dbReference type="SMART" id="SM00545">
    <property type="entry name" value="JmjN"/>
    <property type="match status" value="1"/>
</dbReference>
<dbReference type="Pfam" id="PF02373">
    <property type="entry name" value="JmjC"/>
    <property type="match status" value="1"/>
</dbReference>
<dbReference type="InterPro" id="IPR004198">
    <property type="entry name" value="Znf_C5HC2"/>
</dbReference>
<dbReference type="Pfam" id="PF02928">
    <property type="entry name" value="zf-C5HC2"/>
    <property type="match status" value="1"/>
</dbReference>
<dbReference type="EMBL" id="CP093347">
    <property type="protein sequence ID" value="WOH01779.1"/>
    <property type="molecule type" value="Genomic_DNA"/>
</dbReference>
<keyword evidence="5" id="KW-1185">Reference proteome</keyword>
<dbReference type="SUPFAM" id="SSF51197">
    <property type="entry name" value="Clavaminate synthase-like"/>
    <property type="match status" value="1"/>
</dbReference>
<dbReference type="InterPro" id="IPR003347">
    <property type="entry name" value="JmjC_dom"/>
</dbReference>
<feature type="region of interest" description="Disordered" evidence="1">
    <location>
        <begin position="801"/>
        <end position="823"/>
    </location>
</feature>
<feature type="region of interest" description="Disordered" evidence="1">
    <location>
        <begin position="33"/>
        <end position="64"/>
    </location>
</feature>
<dbReference type="PANTHER" id="PTHR10694:SF54">
    <property type="entry name" value="INACTIVE LYSINE-SPECIFIC DEMETHYLASE JMJ19-RELATED"/>
    <property type="match status" value="1"/>
</dbReference>
<dbReference type="GO" id="GO:0005634">
    <property type="term" value="C:nucleus"/>
    <property type="evidence" value="ECO:0007669"/>
    <property type="project" value="TreeGrafter"/>
</dbReference>
<dbReference type="Proteomes" id="UP000077755">
    <property type="component" value="Chromosome 5"/>
</dbReference>
<dbReference type="Pfam" id="PF02375">
    <property type="entry name" value="JmjN"/>
    <property type="match status" value="1"/>
</dbReference>
<dbReference type="PANTHER" id="PTHR10694">
    <property type="entry name" value="LYSINE-SPECIFIC DEMETHYLASE"/>
    <property type="match status" value="1"/>
</dbReference>
<gene>
    <name evidence="4" type="ORF">DCAR_0521164</name>
</gene>
<evidence type="ECO:0000259" key="3">
    <source>
        <dbReference type="PROSITE" id="PS51184"/>
    </source>
</evidence>
<dbReference type="GO" id="GO:0000785">
    <property type="term" value="C:chromatin"/>
    <property type="evidence" value="ECO:0007669"/>
    <property type="project" value="TreeGrafter"/>
</dbReference>